<keyword evidence="3 6" id="KW-1133">Transmembrane helix</keyword>
<evidence type="ECO:0000313" key="7">
    <source>
        <dbReference type="EMBL" id="KAI9554180.1"/>
    </source>
</evidence>
<feature type="transmembrane region" description="Helical" evidence="6">
    <location>
        <begin position="314"/>
        <end position="336"/>
    </location>
</feature>
<name>A0AAD5L2U1_9CRUS</name>
<feature type="transmembrane region" description="Helical" evidence="6">
    <location>
        <begin position="223"/>
        <end position="243"/>
    </location>
</feature>
<protein>
    <submittedName>
        <fullName evidence="7">Uncharacterized protein</fullName>
    </submittedName>
</protein>
<feature type="transmembrane region" description="Helical" evidence="6">
    <location>
        <begin position="57"/>
        <end position="80"/>
    </location>
</feature>
<sequence>MMLVNKICAAILLAGLRLIAGLLPLKVYRKLDKWGQRGDLKAAEKQTVNKRRKRVDLFLSVFLCFGAGLLLSTCFIHMIPEVRDSLDKVIRSGEYPILEQFPFAEGIVCLGFFAVYLFEELGELLTGHGHSKKTKKKTNTVVLSNVNAENPVKTVTSDSEDDHHKLRTVTISNAENKNNVPALTEEETDDDSDHGGGHHGHSHGPPILSDLEQRSVAAAIRGFLLVFALSFHSIFEGMAIGLQPTLKDVWFLFAAVTVHELAIMFCIGMEMLASHIRICIYVAYMVTLGLITPIGVAIGILVTEYFQDPTAFHTLIIAILQGIAAGTLLYVTFLEVLERERRKSGNGLIKLFSVFLGFILLSALEALGGHGNQADHHEDQATAGLAFVLQPVTTPQYSFYLPKV</sequence>
<feature type="region of interest" description="Disordered" evidence="5">
    <location>
        <begin position="152"/>
        <end position="171"/>
    </location>
</feature>
<feature type="region of interest" description="Disordered" evidence="5">
    <location>
        <begin position="177"/>
        <end position="205"/>
    </location>
</feature>
<dbReference type="EMBL" id="WJBH02000008">
    <property type="protein sequence ID" value="KAI9554180.1"/>
    <property type="molecule type" value="Genomic_DNA"/>
</dbReference>
<evidence type="ECO:0000313" key="8">
    <source>
        <dbReference type="Proteomes" id="UP000820818"/>
    </source>
</evidence>
<proteinExistence type="predicted"/>
<keyword evidence="2 6" id="KW-0812">Transmembrane</keyword>
<evidence type="ECO:0000256" key="6">
    <source>
        <dbReference type="SAM" id="Phobius"/>
    </source>
</evidence>
<accession>A0AAD5L2U1</accession>
<dbReference type="GO" id="GO:0005385">
    <property type="term" value="F:zinc ion transmembrane transporter activity"/>
    <property type="evidence" value="ECO:0007669"/>
    <property type="project" value="TreeGrafter"/>
</dbReference>
<organism evidence="7 8">
    <name type="scientific">Daphnia sinensis</name>
    <dbReference type="NCBI Taxonomy" id="1820382"/>
    <lineage>
        <taxon>Eukaryota</taxon>
        <taxon>Metazoa</taxon>
        <taxon>Ecdysozoa</taxon>
        <taxon>Arthropoda</taxon>
        <taxon>Crustacea</taxon>
        <taxon>Branchiopoda</taxon>
        <taxon>Diplostraca</taxon>
        <taxon>Cladocera</taxon>
        <taxon>Anomopoda</taxon>
        <taxon>Daphniidae</taxon>
        <taxon>Daphnia</taxon>
        <taxon>Daphnia similis group</taxon>
    </lineage>
</organism>
<feature type="transmembrane region" description="Helical" evidence="6">
    <location>
        <begin position="100"/>
        <end position="118"/>
    </location>
</feature>
<evidence type="ECO:0000256" key="3">
    <source>
        <dbReference type="ARBA" id="ARBA00022989"/>
    </source>
</evidence>
<dbReference type="Pfam" id="PF02535">
    <property type="entry name" value="Zip"/>
    <property type="match status" value="1"/>
</dbReference>
<dbReference type="Proteomes" id="UP000820818">
    <property type="component" value="Linkage Group LG8"/>
</dbReference>
<feature type="transmembrane region" description="Helical" evidence="6">
    <location>
        <begin position="249"/>
        <end position="269"/>
    </location>
</feature>
<reference evidence="7 8" key="1">
    <citation type="submission" date="2022-05" db="EMBL/GenBank/DDBJ databases">
        <title>A multi-omics perspective on studying reproductive biology in Daphnia sinensis.</title>
        <authorList>
            <person name="Jia J."/>
        </authorList>
    </citation>
    <scope>NUCLEOTIDE SEQUENCE [LARGE SCALE GENOMIC DNA]</scope>
    <source>
        <strain evidence="7 8">WSL</strain>
    </source>
</reference>
<comment type="subcellular location">
    <subcellularLocation>
        <location evidence="1">Membrane</location>
        <topology evidence="1">Multi-pass membrane protein</topology>
    </subcellularLocation>
</comment>
<dbReference type="AlphaFoldDB" id="A0AAD5L2U1"/>
<dbReference type="GO" id="GO:0005886">
    <property type="term" value="C:plasma membrane"/>
    <property type="evidence" value="ECO:0007669"/>
    <property type="project" value="TreeGrafter"/>
</dbReference>
<evidence type="ECO:0000256" key="2">
    <source>
        <dbReference type="ARBA" id="ARBA00022692"/>
    </source>
</evidence>
<evidence type="ECO:0000256" key="4">
    <source>
        <dbReference type="ARBA" id="ARBA00023136"/>
    </source>
</evidence>
<gene>
    <name evidence="7" type="ORF">GHT06_019452</name>
</gene>
<dbReference type="PANTHER" id="PTHR11040">
    <property type="entry name" value="ZINC/IRON TRANSPORTER"/>
    <property type="match status" value="1"/>
</dbReference>
<evidence type="ECO:0000256" key="1">
    <source>
        <dbReference type="ARBA" id="ARBA00004141"/>
    </source>
</evidence>
<comment type="caution">
    <text evidence="7">The sequence shown here is derived from an EMBL/GenBank/DDBJ whole genome shotgun (WGS) entry which is preliminary data.</text>
</comment>
<feature type="transmembrane region" description="Helical" evidence="6">
    <location>
        <begin position="348"/>
        <end position="367"/>
    </location>
</feature>
<dbReference type="InterPro" id="IPR003689">
    <property type="entry name" value="ZIP"/>
</dbReference>
<keyword evidence="8" id="KW-1185">Reference proteome</keyword>
<evidence type="ECO:0000256" key="5">
    <source>
        <dbReference type="SAM" id="MobiDB-lite"/>
    </source>
</evidence>
<keyword evidence="4 6" id="KW-0472">Membrane</keyword>
<dbReference type="PANTHER" id="PTHR11040:SF203">
    <property type="entry name" value="FI18611P1-RELATED"/>
    <property type="match status" value="1"/>
</dbReference>
<feature type="transmembrane region" description="Helical" evidence="6">
    <location>
        <begin position="281"/>
        <end position="302"/>
    </location>
</feature>